<evidence type="ECO:0000313" key="2">
    <source>
        <dbReference type="EMBL" id="KAK8497696.1"/>
    </source>
</evidence>
<evidence type="ECO:0000256" key="1">
    <source>
        <dbReference type="SAM" id="MobiDB-lite"/>
    </source>
</evidence>
<keyword evidence="4" id="KW-1185">Reference proteome</keyword>
<comment type="caution">
    <text evidence="2">The sequence shown here is derived from an EMBL/GenBank/DDBJ whole genome shotgun (WGS) entry which is preliminary data.</text>
</comment>
<accession>A0ABR2AU98</accession>
<dbReference type="Proteomes" id="UP001472677">
    <property type="component" value="Unassembled WGS sequence"/>
</dbReference>
<proteinExistence type="predicted"/>
<evidence type="ECO:0000313" key="4">
    <source>
        <dbReference type="Proteomes" id="UP001472677"/>
    </source>
</evidence>
<dbReference type="EMBL" id="JBBPBM010000299">
    <property type="protein sequence ID" value="KAK8497696.1"/>
    <property type="molecule type" value="Genomic_DNA"/>
</dbReference>
<gene>
    <name evidence="2" type="ORF">V6N12_018814</name>
    <name evidence="3" type="ORF">V6N12_018815</name>
</gene>
<feature type="compositionally biased region" description="Polar residues" evidence="1">
    <location>
        <begin position="42"/>
        <end position="62"/>
    </location>
</feature>
<feature type="region of interest" description="Disordered" evidence="1">
    <location>
        <begin position="27"/>
        <end position="83"/>
    </location>
</feature>
<feature type="compositionally biased region" description="Basic residues" evidence="1">
    <location>
        <begin position="69"/>
        <end position="83"/>
    </location>
</feature>
<reference evidence="2 4" key="1">
    <citation type="journal article" date="2024" name="G3 (Bethesda)">
        <title>Genome assembly of Hibiscus sabdariffa L. provides insights into metabolisms of medicinal natural products.</title>
        <authorList>
            <person name="Kim T."/>
        </authorList>
    </citation>
    <scope>NUCLEOTIDE SEQUENCE [LARGE SCALE GENOMIC DNA]</scope>
    <source>
        <strain evidence="2">TK-2024</strain>
        <tissue evidence="2">Old leaves</tissue>
    </source>
</reference>
<evidence type="ECO:0000313" key="3">
    <source>
        <dbReference type="EMBL" id="KAK8497697.1"/>
    </source>
</evidence>
<organism evidence="2 4">
    <name type="scientific">Hibiscus sabdariffa</name>
    <name type="common">roselle</name>
    <dbReference type="NCBI Taxonomy" id="183260"/>
    <lineage>
        <taxon>Eukaryota</taxon>
        <taxon>Viridiplantae</taxon>
        <taxon>Streptophyta</taxon>
        <taxon>Embryophyta</taxon>
        <taxon>Tracheophyta</taxon>
        <taxon>Spermatophyta</taxon>
        <taxon>Magnoliopsida</taxon>
        <taxon>eudicotyledons</taxon>
        <taxon>Gunneridae</taxon>
        <taxon>Pentapetalae</taxon>
        <taxon>rosids</taxon>
        <taxon>malvids</taxon>
        <taxon>Malvales</taxon>
        <taxon>Malvaceae</taxon>
        <taxon>Malvoideae</taxon>
        <taxon>Hibiscus</taxon>
    </lineage>
</organism>
<sequence>MLQQQHFRFNSTHIVTPCNCSEQPASRSCRPALAPAAPPATQLHQSAQPASLGTGDLSTQQLPCMPRPPYRKKQKQLKHGQTF</sequence>
<name>A0ABR2AU98_9ROSI</name>
<dbReference type="EMBL" id="JBBPBM010000299">
    <property type="protein sequence ID" value="KAK8497697.1"/>
    <property type="molecule type" value="Genomic_DNA"/>
</dbReference>
<protein>
    <submittedName>
        <fullName evidence="2">Uncharacterized protein</fullName>
    </submittedName>
</protein>